<feature type="active site" evidence="10 11">
    <location>
        <position position="147"/>
    </location>
</feature>
<dbReference type="InterPro" id="IPR018129">
    <property type="entry name" value="PEP_COase_Lys_AS"/>
</dbReference>
<comment type="catalytic activity">
    <reaction evidence="9 10">
        <text>oxaloacetate + phosphate = phosphoenolpyruvate + hydrogencarbonate</text>
        <dbReference type="Rhea" id="RHEA:28370"/>
        <dbReference type="ChEBI" id="CHEBI:16452"/>
        <dbReference type="ChEBI" id="CHEBI:17544"/>
        <dbReference type="ChEBI" id="CHEBI:43474"/>
        <dbReference type="ChEBI" id="CHEBI:58702"/>
        <dbReference type="EC" id="4.1.1.31"/>
    </reaction>
</comment>
<comment type="caution">
    <text evidence="13">The sequence shown here is derived from an EMBL/GenBank/DDBJ whole genome shotgun (WGS) entry which is preliminary data.</text>
</comment>
<dbReference type="SUPFAM" id="SSF51621">
    <property type="entry name" value="Phosphoenolpyruvate/pyruvate domain"/>
    <property type="match status" value="1"/>
</dbReference>
<accession>A0A1F6CKL0</accession>
<evidence type="ECO:0000256" key="11">
    <source>
        <dbReference type="PROSITE-ProRule" id="PRU10111"/>
    </source>
</evidence>
<dbReference type="GO" id="GO:0005829">
    <property type="term" value="C:cytosol"/>
    <property type="evidence" value="ECO:0007669"/>
    <property type="project" value="TreeGrafter"/>
</dbReference>
<dbReference type="PANTHER" id="PTHR30523">
    <property type="entry name" value="PHOSPHOENOLPYRUVATE CARBOXYLASE"/>
    <property type="match status" value="1"/>
</dbReference>
<evidence type="ECO:0000256" key="5">
    <source>
        <dbReference type="ARBA" id="ARBA00022419"/>
    </source>
</evidence>
<comment type="subunit">
    <text evidence="10">Homotetramer.</text>
</comment>
<dbReference type="GO" id="GO:0000287">
    <property type="term" value="F:magnesium ion binding"/>
    <property type="evidence" value="ECO:0007669"/>
    <property type="project" value="UniProtKB-UniRule"/>
</dbReference>
<dbReference type="PANTHER" id="PTHR30523:SF6">
    <property type="entry name" value="PHOSPHOENOLPYRUVATE CARBOXYLASE"/>
    <property type="match status" value="1"/>
</dbReference>
<dbReference type="PROSITE" id="PS00393">
    <property type="entry name" value="PEPCASE_2"/>
    <property type="match status" value="1"/>
</dbReference>
<evidence type="ECO:0000256" key="6">
    <source>
        <dbReference type="ARBA" id="ARBA00022842"/>
    </source>
</evidence>
<evidence type="ECO:0000256" key="8">
    <source>
        <dbReference type="ARBA" id="ARBA00023300"/>
    </source>
</evidence>
<evidence type="ECO:0000256" key="10">
    <source>
        <dbReference type="HAMAP-Rule" id="MF_00595"/>
    </source>
</evidence>
<dbReference type="PROSITE" id="PS00781">
    <property type="entry name" value="PEPCASE_1"/>
    <property type="match status" value="1"/>
</dbReference>
<comment type="similarity">
    <text evidence="3 10">Belongs to the PEPCase type 1 family.</text>
</comment>
<comment type="cofactor">
    <cofactor evidence="1 10">
        <name>Mg(2+)</name>
        <dbReference type="ChEBI" id="CHEBI:18420"/>
    </cofactor>
</comment>
<evidence type="ECO:0000256" key="7">
    <source>
        <dbReference type="ARBA" id="ARBA00023239"/>
    </source>
</evidence>
<dbReference type="Gene3D" id="1.20.1440.90">
    <property type="entry name" value="Phosphoenolpyruvate/pyruvate domain"/>
    <property type="match status" value="1"/>
</dbReference>
<dbReference type="GO" id="GO:0006099">
    <property type="term" value="P:tricarboxylic acid cycle"/>
    <property type="evidence" value="ECO:0007669"/>
    <property type="project" value="InterPro"/>
</dbReference>
<evidence type="ECO:0000256" key="3">
    <source>
        <dbReference type="ARBA" id="ARBA00008346"/>
    </source>
</evidence>
<sequence length="950" mass="108797">MNSPSDKDAALRREVNLLGQVLGETLIEQGGRALFEAVETIRELSKRIRSEGRPEDIRRMEEVIRGLDAGTARSVVKAFSIYFQLVNTAEENHRVRRKRHYDALPPEHAQRWSLRETIYGLRQRGVAGEQVQDILLKLSIEPVFTAHPTEIKRHTVQRGLRRIARLTEGLEGTEATPRQREDLIRRLREEVTILYQTDAIRPRKPTVLDELESKLFYFEETLFDVLPDIYEEIEGLLAEHYPGASFEVPPFLRVGSWVGGDQDGNPAVTPDTLEEALRLQKERVLRRYLQDVRDLIDRLSPSTEQVPVNQEMIASTRVELERMPHLMERLAGKNQAEVYRLKLSCIAERLKATLAHNRPEEDEEVREADSESGRKVGWRNGRMEVRENLVYASSRDFLEDLRMISRSLTANRGARIAAGDLKRLIRRVEVFRFRLARVDVRQHREEHTHALTDILKRLRIAPDYAAWPEEGRTAFLLKEIGQLRPLIAGEFEGDPRTRKVVETFRRMRRCLETISADCLGSYIISMTQGPSDVLTVLLLAKEAGLYRTEQDGSVKSLIDVVPLFETIQDLRRAPEVMDRLFREEVYLSNLRARRNLQEVMIGYSDSNKDGGYLTSNWEIYKAQRALHAVARQRGVRLKLFHGRGGTISRGGGPVNRAITAQPRGTLEGRIKITEQGETISYKYMNPTIAFRNLEQVVSATIWTALPDEDGREPEAWGAALERLSDLSYRAYRGFVEDPDFARYFSEATPIREIDHLTIGSRPARREDRHALADLRAIPWVFAWMQGRHLVPNGLGLGAALKAFIEENPEARTALLREMYRDWSFFTVIIDNAQMSVSKADLHIAERYADLVRDRKVRTRLFGRVATEHRLTEEMILKVTGQARILDNEPALQKSILLRNPYVDPLSYIQVEFLRRTRSLGEDAPPDEFARLFSIVATSINGVATGMHGTG</sequence>
<evidence type="ECO:0000256" key="1">
    <source>
        <dbReference type="ARBA" id="ARBA00001946"/>
    </source>
</evidence>
<dbReference type="EMBL" id="MFKF01000223">
    <property type="protein sequence ID" value="OGG49786.1"/>
    <property type="molecule type" value="Genomic_DNA"/>
</dbReference>
<dbReference type="PRINTS" id="PR00150">
    <property type="entry name" value="PEPCARBXLASE"/>
</dbReference>
<dbReference type="GO" id="GO:0015977">
    <property type="term" value="P:carbon fixation"/>
    <property type="evidence" value="ECO:0007669"/>
    <property type="project" value="UniProtKB-UniRule"/>
</dbReference>
<dbReference type="HAMAP" id="MF_00595">
    <property type="entry name" value="PEPcase_type1"/>
    <property type="match status" value="1"/>
</dbReference>
<dbReference type="InterPro" id="IPR015813">
    <property type="entry name" value="Pyrv/PenolPyrv_kinase-like_dom"/>
</dbReference>
<name>A0A1F6CKL0_HANXR</name>
<dbReference type="GO" id="GO:0006107">
    <property type="term" value="P:oxaloacetate metabolic process"/>
    <property type="evidence" value="ECO:0007669"/>
    <property type="project" value="UniProtKB-UniRule"/>
</dbReference>
<evidence type="ECO:0000256" key="9">
    <source>
        <dbReference type="ARBA" id="ARBA00048995"/>
    </source>
</evidence>
<comment type="function">
    <text evidence="2 10">Forms oxaloacetate, a four-carbon dicarboxylic acid source for the tricarboxylic acid cycle.</text>
</comment>
<protein>
    <recommendedName>
        <fullName evidence="5 10">Phosphoenolpyruvate carboxylase</fullName>
        <shortName evidence="10">PEPC</shortName>
        <shortName evidence="10">PEPCase</shortName>
        <ecNumber evidence="4 10">4.1.1.31</ecNumber>
    </recommendedName>
</protein>
<reference evidence="13 14" key="1">
    <citation type="journal article" date="2016" name="Nat. Commun.">
        <title>Thousands of microbial genomes shed light on interconnected biogeochemical processes in an aquifer system.</title>
        <authorList>
            <person name="Anantharaman K."/>
            <person name="Brown C.T."/>
            <person name="Hug L.A."/>
            <person name="Sharon I."/>
            <person name="Castelle C.J."/>
            <person name="Probst A.J."/>
            <person name="Thomas B.C."/>
            <person name="Singh A."/>
            <person name="Wilkins M.J."/>
            <person name="Karaoz U."/>
            <person name="Brodie E.L."/>
            <person name="Williams K.H."/>
            <person name="Hubbard S.S."/>
            <person name="Banfield J.F."/>
        </authorList>
    </citation>
    <scope>NUCLEOTIDE SEQUENCE [LARGE SCALE GENOMIC DNA]</scope>
    <source>
        <strain evidence="14">RIFCSPLOWO2_12_FULL_64_10</strain>
    </source>
</reference>
<dbReference type="NCBIfam" id="NF000584">
    <property type="entry name" value="PRK00009.1"/>
    <property type="match status" value="1"/>
</dbReference>
<evidence type="ECO:0000256" key="12">
    <source>
        <dbReference type="PROSITE-ProRule" id="PRU10112"/>
    </source>
</evidence>
<evidence type="ECO:0000313" key="14">
    <source>
        <dbReference type="Proteomes" id="UP000178606"/>
    </source>
</evidence>
<dbReference type="EC" id="4.1.1.31" evidence="4 10"/>
<feature type="active site" evidence="10 12">
    <location>
        <position position="608"/>
    </location>
</feature>
<evidence type="ECO:0000313" key="13">
    <source>
        <dbReference type="EMBL" id="OGG49786.1"/>
    </source>
</evidence>
<dbReference type="GO" id="GO:0008964">
    <property type="term" value="F:phosphoenolpyruvate carboxylase activity"/>
    <property type="evidence" value="ECO:0007669"/>
    <property type="project" value="UniProtKB-UniRule"/>
</dbReference>
<dbReference type="InterPro" id="IPR033129">
    <property type="entry name" value="PEPCASE_His_AS"/>
</dbReference>
<dbReference type="AlphaFoldDB" id="A0A1F6CKL0"/>
<dbReference type="Proteomes" id="UP000178606">
    <property type="component" value="Unassembled WGS sequence"/>
</dbReference>
<proteinExistence type="inferred from homology"/>
<dbReference type="InterPro" id="IPR021135">
    <property type="entry name" value="PEP_COase"/>
</dbReference>
<dbReference type="Pfam" id="PF00311">
    <property type="entry name" value="PEPcase"/>
    <property type="match status" value="1"/>
</dbReference>
<dbReference type="InterPro" id="IPR022805">
    <property type="entry name" value="PEP_COase_bac/pln-type"/>
</dbReference>
<evidence type="ECO:0000256" key="4">
    <source>
        <dbReference type="ARBA" id="ARBA00012305"/>
    </source>
</evidence>
<keyword evidence="6 10" id="KW-0460">Magnesium</keyword>
<keyword evidence="7 10" id="KW-0456">Lyase</keyword>
<evidence type="ECO:0000256" key="2">
    <source>
        <dbReference type="ARBA" id="ARBA00003670"/>
    </source>
</evidence>
<keyword evidence="8 10" id="KW-0120">Carbon dioxide fixation</keyword>
<keyword evidence="13" id="KW-0670">Pyruvate</keyword>
<organism evidence="13 14">
    <name type="scientific">Handelsmanbacteria sp. (strain RIFCSPLOWO2_12_FULL_64_10)</name>
    <dbReference type="NCBI Taxonomy" id="1817868"/>
    <lineage>
        <taxon>Bacteria</taxon>
        <taxon>Candidatus Handelsmaniibacteriota</taxon>
    </lineage>
</organism>
<gene>
    <name evidence="10" type="primary">ppc</name>
    <name evidence="13" type="ORF">A3F84_23225</name>
</gene>